<dbReference type="Pfam" id="PF05193">
    <property type="entry name" value="Peptidase_M16_C"/>
    <property type="match status" value="1"/>
</dbReference>
<dbReference type="FunFam" id="3.30.830.10:FF:000008">
    <property type="entry name" value="Mitochondrial-processing peptidase subunit beta"/>
    <property type="match status" value="1"/>
</dbReference>
<sequence>MQSLQQAAQLGLRAFSTSAAAQAAPAVASKRGFLAQLFGGSGSRVQTPLTDALAGVEIPDAIPAPKDAPTTQLTKLSNGFTVASEATPGATATLGIYVDSGSVYETPYNTGASHLLEYMAFKTTKNRTHLRLVREVEAIGGNVLASASREQMAYNIDCTKATIPEALEVLADAVLNPKFQAWEVAEQIRKMEADLKNLADNPQTTLLEGLHSVAYTGGLGRPLIVPDGCLGGLNAEVLADFYAANYTAPRMVLAGAGVEHDELVRLAEPLLSAAPRSGSAAGEFPSQYVGGDWRQFAASPLTHAILAFEYQGGWRDVKGSVAMTVLQYLLGGGGSFSAGGPGKGMHSRLYTRVLNQYPWMHNCTALNSIYNNTGLVGVFASAESSQAADMVDVLCNEMQAVAKEVPAAELERAKAAAVSSVLMNLESRAVVAEDIGRQVLTYGHRKPVGEFVKEIQGLTAKDMSAAVNKLLKSAPSVAVLGDIAHVPRYDQVAKRFA</sequence>
<dbReference type="InterPro" id="IPR007863">
    <property type="entry name" value="Peptidase_M16_C"/>
</dbReference>
<reference evidence="5 6" key="1">
    <citation type="journal article" date="2018" name="Plant J.">
        <title>Genome sequences of Chlorella sorokiniana UTEX 1602 and Micractinium conductrix SAG 241.80: implications to maltose excretion by a green alga.</title>
        <authorList>
            <person name="Arriola M.B."/>
            <person name="Velmurugan N."/>
            <person name="Zhang Y."/>
            <person name="Plunkett M.H."/>
            <person name="Hondzo H."/>
            <person name="Barney B.M."/>
        </authorList>
    </citation>
    <scope>NUCLEOTIDE SEQUENCE [LARGE SCALE GENOMIC DNA]</scope>
    <source>
        <strain evidence="6">UTEX 1602</strain>
    </source>
</reference>
<feature type="domain" description="Peptidase M16 C-terminal" evidence="4">
    <location>
        <begin position="233"/>
        <end position="416"/>
    </location>
</feature>
<dbReference type="Proteomes" id="UP000239899">
    <property type="component" value="Unassembled WGS sequence"/>
</dbReference>
<organism evidence="5 6">
    <name type="scientific">Chlorella sorokiniana</name>
    <name type="common">Freshwater green alga</name>
    <dbReference type="NCBI Taxonomy" id="3076"/>
    <lineage>
        <taxon>Eukaryota</taxon>
        <taxon>Viridiplantae</taxon>
        <taxon>Chlorophyta</taxon>
        <taxon>core chlorophytes</taxon>
        <taxon>Trebouxiophyceae</taxon>
        <taxon>Chlorellales</taxon>
        <taxon>Chlorellaceae</taxon>
        <taxon>Chlorella clade</taxon>
        <taxon>Chlorella</taxon>
    </lineage>
</organism>
<gene>
    <name evidence="5" type="ORF">C2E21_1640</name>
</gene>
<comment type="function">
    <text evidence="1">Substrate recognition and binding subunit of the essential mitochondrial processing protease (MPP), which cleaves the mitochondrial sequence off newly imported precursors proteins.</text>
</comment>
<dbReference type="SUPFAM" id="SSF63411">
    <property type="entry name" value="LuxS/MPP-like metallohydrolase"/>
    <property type="match status" value="2"/>
</dbReference>
<dbReference type="GO" id="GO:0005739">
    <property type="term" value="C:mitochondrion"/>
    <property type="evidence" value="ECO:0007669"/>
    <property type="project" value="TreeGrafter"/>
</dbReference>
<evidence type="ECO:0000256" key="2">
    <source>
        <dbReference type="ARBA" id="ARBA00007261"/>
    </source>
</evidence>
<dbReference type="Pfam" id="PF00675">
    <property type="entry name" value="Peptidase_M16"/>
    <property type="match status" value="1"/>
</dbReference>
<name>A0A2P6U060_CHLSO</name>
<dbReference type="STRING" id="3076.A0A2P6U060"/>
<evidence type="ECO:0000256" key="1">
    <source>
        <dbReference type="ARBA" id="ARBA00002123"/>
    </source>
</evidence>
<dbReference type="GO" id="GO:0046872">
    <property type="term" value="F:metal ion binding"/>
    <property type="evidence" value="ECO:0007669"/>
    <property type="project" value="InterPro"/>
</dbReference>
<dbReference type="PANTHER" id="PTHR11851">
    <property type="entry name" value="METALLOPROTEASE"/>
    <property type="match status" value="1"/>
</dbReference>
<evidence type="ECO:0000259" key="3">
    <source>
        <dbReference type="Pfam" id="PF00675"/>
    </source>
</evidence>
<accession>A0A2P6U060</accession>
<evidence type="ECO:0000259" key="4">
    <source>
        <dbReference type="Pfam" id="PF05193"/>
    </source>
</evidence>
<dbReference type="InterPro" id="IPR050361">
    <property type="entry name" value="MPP/UQCRC_Complex"/>
</dbReference>
<dbReference type="PANTHER" id="PTHR11851:SF49">
    <property type="entry name" value="MITOCHONDRIAL-PROCESSING PEPTIDASE SUBUNIT ALPHA"/>
    <property type="match status" value="1"/>
</dbReference>
<dbReference type="InterPro" id="IPR011765">
    <property type="entry name" value="Pept_M16_N"/>
</dbReference>
<dbReference type="InterPro" id="IPR011249">
    <property type="entry name" value="Metalloenz_LuxS/M16"/>
</dbReference>
<dbReference type="Gene3D" id="3.30.830.10">
    <property type="entry name" value="Metalloenzyme, LuxS/M16 peptidase-like"/>
    <property type="match status" value="2"/>
</dbReference>
<proteinExistence type="inferred from homology"/>
<feature type="domain" description="Peptidase M16 N-terminal" evidence="3">
    <location>
        <begin position="82"/>
        <end position="226"/>
    </location>
</feature>
<dbReference type="EMBL" id="LHPG02000003">
    <property type="protein sequence ID" value="PRW59704.1"/>
    <property type="molecule type" value="Genomic_DNA"/>
</dbReference>
<keyword evidence="6" id="KW-1185">Reference proteome</keyword>
<dbReference type="AlphaFoldDB" id="A0A2P6U060"/>
<evidence type="ECO:0000313" key="5">
    <source>
        <dbReference type="EMBL" id="PRW59704.1"/>
    </source>
</evidence>
<evidence type="ECO:0000313" key="6">
    <source>
        <dbReference type="Proteomes" id="UP000239899"/>
    </source>
</evidence>
<comment type="caution">
    <text evidence="5">The sequence shown here is derived from an EMBL/GenBank/DDBJ whole genome shotgun (WGS) entry which is preliminary data.</text>
</comment>
<dbReference type="FunFam" id="3.30.830.10:FF:000039">
    <property type="entry name" value="Ubiquinol-cytochrome c reductase core subunit 2"/>
    <property type="match status" value="1"/>
</dbReference>
<comment type="similarity">
    <text evidence="2">Belongs to the peptidase M16 family.</text>
</comment>
<dbReference type="OrthoDB" id="10251424at2759"/>
<protein>
    <submittedName>
        <fullName evidence="5">Mitochondrial-processing peptidase subunit alpha-like</fullName>
    </submittedName>
</protein>